<dbReference type="OrthoDB" id="9815788at2"/>
<evidence type="ECO:0000313" key="1">
    <source>
        <dbReference type="EMBL" id="EHJ59513.1"/>
    </source>
</evidence>
<dbReference type="Pfam" id="PF03928">
    <property type="entry name" value="HbpS-like"/>
    <property type="match status" value="1"/>
</dbReference>
<dbReference type="EMBL" id="AGFM01000056">
    <property type="protein sequence ID" value="EHJ59513.1"/>
    <property type="molecule type" value="Genomic_DNA"/>
</dbReference>
<gene>
    <name evidence="1" type="ORF">NSU_3541</name>
</gene>
<dbReference type="PANTHER" id="PTHR34309:SF10">
    <property type="entry name" value="SLR1406 PROTEIN"/>
    <property type="match status" value="1"/>
</dbReference>
<dbReference type="InterPro" id="IPR005624">
    <property type="entry name" value="PduO/GlcC-like"/>
</dbReference>
<dbReference type="Proteomes" id="UP000004030">
    <property type="component" value="Unassembled WGS sequence"/>
</dbReference>
<keyword evidence="2" id="KW-1185">Reference proteome</keyword>
<reference evidence="1 2" key="1">
    <citation type="journal article" date="2012" name="J. Bacteriol.">
        <title>Genome sequence of benzo(a)pyrene-degrading bacterium Novosphingobium pentaromativorans US6-1.</title>
        <authorList>
            <person name="Luo Y.R."/>
            <person name="Kang S.G."/>
            <person name="Kim S.J."/>
            <person name="Kim M.R."/>
            <person name="Li N."/>
            <person name="Lee J.H."/>
            <person name="Kwon K.K."/>
        </authorList>
    </citation>
    <scope>NUCLEOTIDE SEQUENCE [LARGE SCALE GENOMIC DNA]</scope>
    <source>
        <strain evidence="1 2">US6-1</strain>
    </source>
</reference>
<dbReference type="Gene3D" id="3.30.450.150">
    <property type="entry name" value="Haem-degrading domain"/>
    <property type="match status" value="1"/>
</dbReference>
<protein>
    <recommendedName>
        <fullName evidence="3">GlcG protein</fullName>
    </recommendedName>
</protein>
<dbReference type="SUPFAM" id="SSF143744">
    <property type="entry name" value="GlcG-like"/>
    <property type="match status" value="1"/>
</dbReference>
<organism evidence="1 2">
    <name type="scientific">Novosphingobium pentaromativorans US6-1</name>
    <dbReference type="NCBI Taxonomy" id="1088721"/>
    <lineage>
        <taxon>Bacteria</taxon>
        <taxon>Pseudomonadati</taxon>
        <taxon>Pseudomonadota</taxon>
        <taxon>Alphaproteobacteria</taxon>
        <taxon>Sphingomonadales</taxon>
        <taxon>Sphingomonadaceae</taxon>
        <taxon>Novosphingobium</taxon>
    </lineage>
</organism>
<dbReference type="PATRIC" id="fig|1088721.3.peg.3495"/>
<dbReference type="PANTHER" id="PTHR34309">
    <property type="entry name" value="SLR1406 PROTEIN"/>
    <property type="match status" value="1"/>
</dbReference>
<dbReference type="RefSeq" id="WP_007014449.1">
    <property type="nucleotide sequence ID" value="NZ_AGFM01000056.1"/>
</dbReference>
<comment type="caution">
    <text evidence="1">The sequence shown here is derived from an EMBL/GenBank/DDBJ whole genome shotgun (WGS) entry which is preliminary data.</text>
</comment>
<dbReference type="InterPro" id="IPR038084">
    <property type="entry name" value="PduO/GlcC-like_sf"/>
</dbReference>
<sequence>MSAITLQQARDIIAASLAEGAKRGLKPLGILVLDAGGHLIAYERQDGASIGRFAVAMGKASGALQIGVSSRKIGEMAAERPTFVSSLAPLLPHGAVPAAGGVIVVDDKGSVLGAVGISGDTSDNDEICAIAGIAAAGLLVQS</sequence>
<accession>G6EGS0</accession>
<dbReference type="KEGG" id="npn:JI59_21315"/>
<evidence type="ECO:0008006" key="3">
    <source>
        <dbReference type="Google" id="ProtNLM"/>
    </source>
</evidence>
<proteinExistence type="predicted"/>
<dbReference type="InterPro" id="IPR052517">
    <property type="entry name" value="GlcG_carb_metab_protein"/>
</dbReference>
<dbReference type="eggNOG" id="COG3193">
    <property type="taxonomic scope" value="Bacteria"/>
</dbReference>
<name>G6EGS0_9SPHN</name>
<evidence type="ECO:0000313" key="2">
    <source>
        <dbReference type="Proteomes" id="UP000004030"/>
    </source>
</evidence>
<dbReference type="AlphaFoldDB" id="G6EGS0"/>